<accession>A0A1G5S2Z3</accession>
<feature type="domain" description="DRTGG" evidence="1">
    <location>
        <begin position="6"/>
        <end position="107"/>
    </location>
</feature>
<dbReference type="InterPro" id="IPR028979">
    <property type="entry name" value="Ser_kin/Pase_Hpr-like_N_sf"/>
</dbReference>
<dbReference type="AlphaFoldDB" id="A0A1G5S2Z3"/>
<dbReference type="InterPro" id="IPR010766">
    <property type="entry name" value="DRTGG"/>
</dbReference>
<gene>
    <name evidence="2" type="ORF">SAMN03080599_02423</name>
</gene>
<dbReference type="OrthoDB" id="9800390at2"/>
<reference evidence="2 3" key="1">
    <citation type="submission" date="2016-10" db="EMBL/GenBank/DDBJ databases">
        <authorList>
            <person name="de Groot N.N."/>
        </authorList>
    </citation>
    <scope>NUCLEOTIDE SEQUENCE [LARGE SCALE GENOMIC DNA]</scope>
    <source>
        <strain evidence="2 3">DSM 2784</strain>
    </source>
</reference>
<protein>
    <submittedName>
        <fullName evidence="2">DRTGG domain-containing protein</fullName>
    </submittedName>
</protein>
<dbReference type="Proteomes" id="UP000199208">
    <property type="component" value="Unassembled WGS sequence"/>
</dbReference>
<dbReference type="RefSeq" id="WP_092591863.1">
    <property type="nucleotide sequence ID" value="NZ_FMWL01000014.1"/>
</dbReference>
<dbReference type="SUPFAM" id="SSF75138">
    <property type="entry name" value="HprK N-terminal domain-like"/>
    <property type="match status" value="1"/>
</dbReference>
<dbReference type="STRING" id="1120920.SAMN03080599_02423"/>
<proteinExistence type="predicted"/>
<name>A0A1G5S2Z3_9FIRM</name>
<organism evidence="2 3">
    <name type="scientific">Acidaminobacter hydrogenoformans DSM 2784</name>
    <dbReference type="NCBI Taxonomy" id="1120920"/>
    <lineage>
        <taxon>Bacteria</taxon>
        <taxon>Bacillati</taxon>
        <taxon>Bacillota</taxon>
        <taxon>Clostridia</taxon>
        <taxon>Peptostreptococcales</taxon>
        <taxon>Acidaminobacteraceae</taxon>
        <taxon>Acidaminobacter</taxon>
    </lineage>
</organism>
<evidence type="ECO:0000313" key="3">
    <source>
        <dbReference type="Proteomes" id="UP000199208"/>
    </source>
</evidence>
<dbReference type="Pfam" id="PF07085">
    <property type="entry name" value="DRTGG"/>
    <property type="match status" value="1"/>
</dbReference>
<evidence type="ECO:0000259" key="1">
    <source>
        <dbReference type="Pfam" id="PF07085"/>
    </source>
</evidence>
<sequence length="118" mass="12868">MEIGTLVEMLGGKIIVGEQYMEKKVDYAFSSDLMSDVLAFVSEHAQDCVLLTGLTNNQVIRTAEMLDLSAIVFVRGKCPPMEVIELAEENDMVLISTPHTLYATSGILYGQGLEGVPI</sequence>
<dbReference type="EMBL" id="FMWL01000014">
    <property type="protein sequence ID" value="SCZ80745.1"/>
    <property type="molecule type" value="Genomic_DNA"/>
</dbReference>
<evidence type="ECO:0000313" key="2">
    <source>
        <dbReference type="EMBL" id="SCZ80745.1"/>
    </source>
</evidence>
<keyword evidence="3" id="KW-1185">Reference proteome</keyword>
<dbReference type="Gene3D" id="3.40.1390.20">
    <property type="entry name" value="HprK N-terminal domain-like"/>
    <property type="match status" value="1"/>
</dbReference>